<dbReference type="RefSeq" id="WP_153023835.1">
    <property type="nucleotide sequence ID" value="NZ_WIAO01000003.1"/>
</dbReference>
<evidence type="ECO:0000313" key="1">
    <source>
        <dbReference type="EMBL" id="MQM24635.1"/>
    </source>
</evidence>
<proteinExistence type="predicted"/>
<organism evidence="1 2">
    <name type="scientific">Glycomyces albidus</name>
    <dbReference type="NCBI Taxonomy" id="2656774"/>
    <lineage>
        <taxon>Bacteria</taxon>
        <taxon>Bacillati</taxon>
        <taxon>Actinomycetota</taxon>
        <taxon>Actinomycetes</taxon>
        <taxon>Glycomycetales</taxon>
        <taxon>Glycomycetaceae</taxon>
        <taxon>Glycomyces</taxon>
    </lineage>
</organism>
<dbReference type="AlphaFoldDB" id="A0A6L5G4T5"/>
<sequence length="290" mass="33191">MTTRNTASRIRTLLQEAPALEDLGALVQGEDEPAGLAASELLAKEYRAWFSSSLGVLPEDLRDRFRFEYEGGGLKFRIKHFLQQPRTRSAFYNEDLDDNSKQIFSPWQHPFSDRFTGPLRQQQQYLEEALARLGTEAEAVDTLDFLEHVSRLLPMSFSILAQGHRDRSGLKIENEYDVQHVLHAILVLHFEEVEPEEPTPKMAGASSRLDFLLKQERVAIETKMMRTSLSLRALRDELAVDIQYFRRHPDVDSLFILVYDPAHRIINARGFERDLSTGSDGFTVRAVITS</sequence>
<gene>
    <name evidence="1" type="ORF">GFD30_03430</name>
</gene>
<accession>A0A6L5G4T5</accession>
<protein>
    <submittedName>
        <fullName evidence="1">Uncharacterized protein</fullName>
    </submittedName>
</protein>
<dbReference type="Pfam" id="PF18742">
    <property type="entry name" value="DpnII-MboI"/>
    <property type="match status" value="1"/>
</dbReference>
<name>A0A6L5G4T5_9ACTN</name>
<dbReference type="EMBL" id="WIAO01000003">
    <property type="protein sequence ID" value="MQM24635.1"/>
    <property type="molecule type" value="Genomic_DNA"/>
</dbReference>
<keyword evidence="2" id="KW-1185">Reference proteome</keyword>
<reference evidence="1 2" key="1">
    <citation type="submission" date="2019-10" db="EMBL/GenBank/DDBJ databases">
        <title>Glycomyces albidus sp. nov., a novel actinomycete isolated from rhizosphere soil of wheat (Triticum aestivum L.).</title>
        <authorList>
            <person name="Qian L."/>
        </authorList>
    </citation>
    <scope>NUCLEOTIDE SEQUENCE [LARGE SCALE GENOMIC DNA]</scope>
    <source>
        <strain evidence="1 2">NEAU-7082</strain>
    </source>
</reference>
<dbReference type="Proteomes" id="UP000477750">
    <property type="component" value="Unassembled WGS sequence"/>
</dbReference>
<comment type="caution">
    <text evidence="1">The sequence shown here is derived from an EMBL/GenBank/DDBJ whole genome shotgun (WGS) entry which is preliminary data.</text>
</comment>
<evidence type="ECO:0000313" key="2">
    <source>
        <dbReference type="Proteomes" id="UP000477750"/>
    </source>
</evidence>